<keyword evidence="2" id="KW-1185">Reference proteome</keyword>
<evidence type="ECO:0000313" key="1">
    <source>
        <dbReference type="EMBL" id="KAF0705648.1"/>
    </source>
</evidence>
<dbReference type="Proteomes" id="UP000478052">
    <property type="component" value="Unassembled WGS sequence"/>
</dbReference>
<dbReference type="EMBL" id="VUJU01013182">
    <property type="protein sequence ID" value="KAF0705648.1"/>
    <property type="molecule type" value="Genomic_DNA"/>
</dbReference>
<dbReference type="AlphaFoldDB" id="A0A6G0VQ85"/>
<feature type="non-terminal residue" evidence="1">
    <location>
        <position position="71"/>
    </location>
</feature>
<dbReference type="OrthoDB" id="6616182at2759"/>
<evidence type="ECO:0000313" key="2">
    <source>
        <dbReference type="Proteomes" id="UP000478052"/>
    </source>
</evidence>
<proteinExistence type="predicted"/>
<name>A0A6G0VQ85_APHCR</name>
<sequence length="71" mass="8122">MGGKSLKRWVVVIFTESNDYSVIPVNWLVQSIDLKELSNKLINVDSVQFCQWPPFKVTNIELLNAIDPDES</sequence>
<protein>
    <submittedName>
        <fullName evidence="1">Uncharacterized protein</fullName>
    </submittedName>
</protein>
<organism evidence="1 2">
    <name type="scientific">Aphis craccivora</name>
    <name type="common">Cowpea aphid</name>
    <dbReference type="NCBI Taxonomy" id="307492"/>
    <lineage>
        <taxon>Eukaryota</taxon>
        <taxon>Metazoa</taxon>
        <taxon>Ecdysozoa</taxon>
        <taxon>Arthropoda</taxon>
        <taxon>Hexapoda</taxon>
        <taxon>Insecta</taxon>
        <taxon>Pterygota</taxon>
        <taxon>Neoptera</taxon>
        <taxon>Paraneoptera</taxon>
        <taxon>Hemiptera</taxon>
        <taxon>Sternorrhyncha</taxon>
        <taxon>Aphidomorpha</taxon>
        <taxon>Aphidoidea</taxon>
        <taxon>Aphididae</taxon>
        <taxon>Aphidini</taxon>
        <taxon>Aphis</taxon>
        <taxon>Aphis</taxon>
    </lineage>
</organism>
<gene>
    <name evidence="1" type="ORF">FWK35_00037695</name>
</gene>
<comment type="caution">
    <text evidence="1">The sequence shown here is derived from an EMBL/GenBank/DDBJ whole genome shotgun (WGS) entry which is preliminary data.</text>
</comment>
<accession>A0A6G0VQ85</accession>
<reference evidence="1 2" key="1">
    <citation type="submission" date="2019-08" db="EMBL/GenBank/DDBJ databases">
        <title>Whole genome of Aphis craccivora.</title>
        <authorList>
            <person name="Voronova N.V."/>
            <person name="Shulinski R.S."/>
            <person name="Bandarenka Y.V."/>
            <person name="Zhorov D.G."/>
            <person name="Warner D."/>
        </authorList>
    </citation>
    <scope>NUCLEOTIDE SEQUENCE [LARGE SCALE GENOMIC DNA]</scope>
    <source>
        <strain evidence="1">180601</strain>
        <tissue evidence="1">Whole Body</tissue>
    </source>
</reference>